<dbReference type="AlphaFoldDB" id="A0A7G1KLF8"/>
<gene>
    <name evidence="2" type="ORF">NWFMUON74_37500</name>
</gene>
<keyword evidence="1" id="KW-0472">Membrane</keyword>
<keyword evidence="1" id="KW-1133">Transmembrane helix</keyword>
<dbReference type="RefSeq" id="WP_187683139.1">
    <property type="nucleotide sequence ID" value="NZ_AP023396.1"/>
</dbReference>
<protein>
    <recommendedName>
        <fullName evidence="4">DUF4386 domain-containing protein</fullName>
    </recommendedName>
</protein>
<evidence type="ECO:0000313" key="2">
    <source>
        <dbReference type="EMBL" id="BCK55978.1"/>
    </source>
</evidence>
<dbReference type="EMBL" id="AP023396">
    <property type="protein sequence ID" value="BCK55978.1"/>
    <property type="molecule type" value="Genomic_DNA"/>
</dbReference>
<feature type="transmembrane region" description="Helical" evidence="1">
    <location>
        <begin position="38"/>
        <end position="60"/>
    </location>
</feature>
<feature type="transmembrane region" description="Helical" evidence="1">
    <location>
        <begin position="121"/>
        <end position="143"/>
    </location>
</feature>
<feature type="transmembrane region" description="Helical" evidence="1">
    <location>
        <begin position="155"/>
        <end position="178"/>
    </location>
</feature>
<reference evidence="2 3" key="1">
    <citation type="submission" date="2020-08" db="EMBL/GenBank/DDBJ databases">
        <title>Genome Sequencing of Nocardia wallacei strain FMUON74 and assembly.</title>
        <authorList>
            <person name="Toyokawa M."/>
            <person name="Uesaka K."/>
        </authorList>
    </citation>
    <scope>NUCLEOTIDE SEQUENCE [LARGE SCALE GENOMIC DNA]</scope>
    <source>
        <strain evidence="2 3">FMUON74</strain>
    </source>
</reference>
<evidence type="ECO:0008006" key="4">
    <source>
        <dbReference type="Google" id="ProtNLM"/>
    </source>
</evidence>
<keyword evidence="1" id="KW-0812">Transmembrane</keyword>
<name>A0A7G1KLF8_9NOCA</name>
<dbReference type="KEGG" id="nwl:NWFMUON74_37500"/>
<evidence type="ECO:0000256" key="1">
    <source>
        <dbReference type="SAM" id="Phobius"/>
    </source>
</evidence>
<proteinExistence type="predicted"/>
<feature type="transmembrane region" description="Helical" evidence="1">
    <location>
        <begin position="190"/>
        <end position="215"/>
    </location>
</feature>
<dbReference type="Proteomes" id="UP000516173">
    <property type="component" value="Chromosome"/>
</dbReference>
<dbReference type="GeneID" id="80348266"/>
<organism evidence="2 3">
    <name type="scientific">Nocardia wallacei</name>
    <dbReference type="NCBI Taxonomy" id="480035"/>
    <lineage>
        <taxon>Bacteria</taxon>
        <taxon>Bacillati</taxon>
        <taxon>Actinomycetota</taxon>
        <taxon>Actinomycetes</taxon>
        <taxon>Mycobacteriales</taxon>
        <taxon>Nocardiaceae</taxon>
        <taxon>Nocardia</taxon>
    </lineage>
</organism>
<evidence type="ECO:0000313" key="3">
    <source>
        <dbReference type="Proteomes" id="UP000516173"/>
    </source>
</evidence>
<sequence length="259" mass="27693">MGSAQFIGAAPVLPGTETMGRLARTAVSRWGARTVHRLVYAVAWAIAFSLSVIGLVVIVVRMPRGTEPGEVGEFFDDYNPLLRAAAFVAACAMVYVVWFSAVLTSRLVEADTSPRRYLSRLLWTTETIFYAVFAVMVGLFAALPLLSDEVSDEVLAALHVAVLVTAAPLGLLGVPYLWAMYAIAKGAGLFPGWLTATVLVCLVLNLSLATGFFVLTGPFNAVDGVICMGGNLIAFFVLPAVVNAWMINEWIDEKAADSA</sequence>
<accession>A0A7G1KLF8</accession>
<feature type="transmembrane region" description="Helical" evidence="1">
    <location>
        <begin position="80"/>
        <end position="101"/>
    </location>
</feature>
<feature type="transmembrane region" description="Helical" evidence="1">
    <location>
        <begin position="221"/>
        <end position="245"/>
    </location>
</feature>
<keyword evidence="3" id="KW-1185">Reference proteome</keyword>